<dbReference type="OrthoDB" id="9802055at2"/>
<evidence type="ECO:0000256" key="3">
    <source>
        <dbReference type="ARBA" id="ARBA00022670"/>
    </source>
</evidence>
<feature type="binding site" evidence="6">
    <location>
        <position position="105"/>
    </location>
    <ligand>
        <name>a divalent metal cation</name>
        <dbReference type="ChEBI" id="CHEBI:60240"/>
        <label>2</label>
        <note>catalytic</note>
    </ligand>
</feature>
<evidence type="ECO:0000313" key="10">
    <source>
        <dbReference type="EMBL" id="PXX81439.1"/>
    </source>
</evidence>
<dbReference type="GO" id="GO:0046872">
    <property type="term" value="F:metal ion binding"/>
    <property type="evidence" value="ECO:0007669"/>
    <property type="project" value="UniProtKB-UniRule"/>
</dbReference>
<dbReference type="CDD" id="cd01086">
    <property type="entry name" value="MetAP1"/>
    <property type="match status" value="1"/>
</dbReference>
<dbReference type="GO" id="GO:0006508">
    <property type="term" value="P:proteolysis"/>
    <property type="evidence" value="ECO:0007669"/>
    <property type="project" value="UniProtKB-KW"/>
</dbReference>
<feature type="binding site" evidence="6">
    <location>
        <position position="231"/>
    </location>
    <ligand>
        <name>a divalent metal cation</name>
        <dbReference type="ChEBI" id="CHEBI:60240"/>
        <label>1</label>
    </ligand>
</feature>
<dbReference type="SUPFAM" id="SSF55920">
    <property type="entry name" value="Creatinase/aminopeptidase"/>
    <property type="match status" value="1"/>
</dbReference>
<dbReference type="Proteomes" id="UP000247612">
    <property type="component" value="Unassembled WGS sequence"/>
</dbReference>
<comment type="catalytic activity">
    <reaction evidence="6 7">
        <text>Release of N-terminal amino acids, preferentially methionine, from peptides and arylamides.</text>
        <dbReference type="EC" id="3.4.11.18"/>
    </reaction>
</comment>
<comment type="cofactor">
    <cofactor evidence="6">
        <name>Co(2+)</name>
        <dbReference type="ChEBI" id="CHEBI:48828"/>
    </cofactor>
    <cofactor evidence="6">
        <name>Zn(2+)</name>
        <dbReference type="ChEBI" id="CHEBI:29105"/>
    </cofactor>
    <cofactor evidence="6">
        <name>Mn(2+)</name>
        <dbReference type="ChEBI" id="CHEBI:29035"/>
    </cofactor>
    <cofactor evidence="6">
        <name>Fe(2+)</name>
        <dbReference type="ChEBI" id="CHEBI:29033"/>
    </cofactor>
    <text evidence="6">Binds 2 divalent metal cations per subunit. Has a high-affinity and a low affinity metal-binding site. The true nature of the physiological cofactor is under debate. The enzyme is active with cobalt, zinc, manganese or divalent iron ions. Most likely, methionine aminopeptidases function as mononuclear Fe(2+)-metalloproteases under physiological conditions, and the catalytically relevant metal-binding site has been assigned to the histidine-containing high-affinity site.</text>
</comment>
<dbReference type="InterPro" id="IPR000994">
    <property type="entry name" value="Pept_M24"/>
</dbReference>
<feature type="binding site" evidence="6">
    <location>
        <position position="231"/>
    </location>
    <ligand>
        <name>a divalent metal cation</name>
        <dbReference type="ChEBI" id="CHEBI:60240"/>
        <label>2</label>
        <note>catalytic</note>
    </ligand>
</feature>
<dbReference type="STRING" id="1034346.GCA_000313565_00043"/>
<protein>
    <recommendedName>
        <fullName evidence="6 7">Methionine aminopeptidase</fullName>
        <shortName evidence="6">MAP</shortName>
        <shortName evidence="6">MetAP</shortName>
        <ecNumber evidence="6 7">3.4.11.18</ecNumber>
    </recommendedName>
    <alternativeName>
        <fullName evidence="6">Peptidase M</fullName>
    </alternativeName>
</protein>
<feature type="binding site" evidence="6">
    <location>
        <position position="105"/>
    </location>
    <ligand>
        <name>a divalent metal cation</name>
        <dbReference type="ChEBI" id="CHEBI:60240"/>
        <label>1</label>
    </ligand>
</feature>
<dbReference type="Proteomes" id="UP001276902">
    <property type="component" value="Unassembled WGS sequence"/>
</dbReference>
<evidence type="ECO:0000256" key="2">
    <source>
        <dbReference type="ARBA" id="ARBA00022438"/>
    </source>
</evidence>
<dbReference type="GO" id="GO:0070006">
    <property type="term" value="F:metalloaminopeptidase activity"/>
    <property type="evidence" value="ECO:0007669"/>
    <property type="project" value="UniProtKB-UniRule"/>
</dbReference>
<keyword evidence="11" id="KW-1185">Reference proteome</keyword>
<sequence length="257" mass="27571">MITTKSPREIEYMREAGRIVGLAHAAAASFIKPGVTTKEVNAVCEEVILKHGAAPSFKGLYDFPAATCISVNSTLVHGIPDDTILKEGDIISVDIGACYHGYHGDSAWTYAVGSIDDEAQKLMDVTKASLFEGLKYAKAGNHLTDISHAIGEYVYQHGYSIPQDYAGHGIGTEVHEDPIVPNFGPSGHGILLKEGMTIAVEPMVHAGRPQTKVLPDGTVLTKDGSLAAHYEHTVVILKDGYEILTTTSEKEEQINNG</sequence>
<dbReference type="AlphaFoldDB" id="A0A2V2FI17"/>
<dbReference type="NCBIfam" id="TIGR00500">
    <property type="entry name" value="met_pdase_I"/>
    <property type="match status" value="1"/>
</dbReference>
<gene>
    <name evidence="6 9" type="primary">map</name>
    <name evidence="10" type="ORF">DES51_10144</name>
    <name evidence="9" type="ORF">MQE39_03195</name>
</gene>
<dbReference type="InterPro" id="IPR036005">
    <property type="entry name" value="Creatinase/aminopeptidase-like"/>
</dbReference>
<dbReference type="EC" id="3.4.11.18" evidence="6 7"/>
<dbReference type="InterPro" id="IPR001714">
    <property type="entry name" value="Pept_M24_MAP"/>
</dbReference>
<dbReference type="HAMAP" id="MF_01974">
    <property type="entry name" value="MetAP_1"/>
    <property type="match status" value="1"/>
</dbReference>
<evidence type="ECO:0000313" key="9">
    <source>
        <dbReference type="EMBL" id="MDY5167130.1"/>
    </source>
</evidence>
<reference evidence="10 11" key="1">
    <citation type="submission" date="2018-05" db="EMBL/GenBank/DDBJ databases">
        <title>Genomic Encyclopedia of Type Strains, Phase IV (KMG-IV): sequencing the most valuable type-strain genomes for metagenomic binning, comparative biology and taxonomic classification.</title>
        <authorList>
            <person name="Goeker M."/>
        </authorList>
    </citation>
    <scope>NUCLEOTIDE SEQUENCE [LARGE SCALE GENOMIC DNA]</scope>
    <source>
        <strain evidence="10 11">JC118</strain>
    </source>
</reference>
<dbReference type="EMBL" id="QJKH01000001">
    <property type="protein sequence ID" value="PXX81439.1"/>
    <property type="molecule type" value="Genomic_DNA"/>
</dbReference>
<keyword evidence="5 6" id="KW-0378">Hydrolase</keyword>
<evidence type="ECO:0000256" key="6">
    <source>
        <dbReference type="HAMAP-Rule" id="MF_01974"/>
    </source>
</evidence>
<evidence type="ECO:0000256" key="4">
    <source>
        <dbReference type="ARBA" id="ARBA00022723"/>
    </source>
</evidence>
<dbReference type="GO" id="GO:0004239">
    <property type="term" value="F:initiator methionyl aminopeptidase activity"/>
    <property type="evidence" value="ECO:0007669"/>
    <property type="project" value="UniProtKB-UniRule"/>
</dbReference>
<feature type="binding site" evidence="6">
    <location>
        <position position="201"/>
    </location>
    <ligand>
        <name>a divalent metal cation</name>
        <dbReference type="ChEBI" id="CHEBI:60240"/>
        <label>2</label>
        <note>catalytic</note>
    </ligand>
</feature>
<evidence type="ECO:0000256" key="7">
    <source>
        <dbReference type="RuleBase" id="RU003653"/>
    </source>
</evidence>
<evidence type="ECO:0000256" key="5">
    <source>
        <dbReference type="ARBA" id="ARBA00022801"/>
    </source>
</evidence>
<dbReference type="PANTHER" id="PTHR43330:SF27">
    <property type="entry name" value="METHIONINE AMINOPEPTIDASE"/>
    <property type="match status" value="1"/>
</dbReference>
<keyword evidence="4 6" id="KW-0479">Metal-binding</keyword>
<dbReference type="PROSITE" id="PS00680">
    <property type="entry name" value="MAP_1"/>
    <property type="match status" value="1"/>
</dbReference>
<evidence type="ECO:0000313" key="12">
    <source>
        <dbReference type="Proteomes" id="UP001276902"/>
    </source>
</evidence>
<dbReference type="PANTHER" id="PTHR43330">
    <property type="entry name" value="METHIONINE AMINOPEPTIDASE"/>
    <property type="match status" value="1"/>
</dbReference>
<dbReference type="RefSeq" id="WP_022936355.1">
    <property type="nucleotide sequence ID" value="NZ_BAABZA010000001.1"/>
</dbReference>
<evidence type="ECO:0000313" key="11">
    <source>
        <dbReference type="Proteomes" id="UP000247612"/>
    </source>
</evidence>
<evidence type="ECO:0000256" key="1">
    <source>
        <dbReference type="ARBA" id="ARBA00002521"/>
    </source>
</evidence>
<name>A0A2V2FI17_9FIRM</name>
<keyword evidence="3 6" id="KW-0645">Protease</keyword>
<evidence type="ECO:0000259" key="8">
    <source>
        <dbReference type="Pfam" id="PF00557"/>
    </source>
</evidence>
<feature type="binding site" evidence="6">
    <location>
        <position position="168"/>
    </location>
    <ligand>
        <name>a divalent metal cation</name>
        <dbReference type="ChEBI" id="CHEBI:60240"/>
        <label>2</label>
        <note>catalytic</note>
    </ligand>
</feature>
<reference evidence="9" key="2">
    <citation type="submission" date="2022-03" db="EMBL/GenBank/DDBJ databases">
        <title>First case of bacteraemia caused by Dielma fastidiosa in a patient hospitalised with diverticulitis.</title>
        <authorList>
            <person name="Forman-Ankjaer B."/>
            <person name="Hvid-Jensen F."/>
            <person name="Kobel C.M."/>
            <person name="Greve T."/>
        </authorList>
    </citation>
    <scope>NUCLEOTIDE SEQUENCE</scope>
    <source>
        <strain evidence="9">AUH_DF_2021</strain>
    </source>
</reference>
<dbReference type="GeneID" id="94442211"/>
<dbReference type="Gene3D" id="3.90.230.10">
    <property type="entry name" value="Creatinase/methionine aminopeptidase superfamily"/>
    <property type="match status" value="1"/>
</dbReference>
<comment type="caution">
    <text evidence="9">The sequence shown here is derived from an EMBL/GenBank/DDBJ whole genome shotgun (WGS) entry which is preliminary data.</text>
</comment>
<organism evidence="9 12">
    <name type="scientific">Dielma fastidiosa</name>
    <dbReference type="NCBI Taxonomy" id="1034346"/>
    <lineage>
        <taxon>Bacteria</taxon>
        <taxon>Bacillati</taxon>
        <taxon>Bacillota</taxon>
        <taxon>Erysipelotrichia</taxon>
        <taxon>Erysipelotrichales</taxon>
        <taxon>Erysipelotrichaceae</taxon>
        <taxon>Dielma</taxon>
    </lineage>
</organism>
<feature type="binding site" evidence="6">
    <location>
        <position position="77"/>
    </location>
    <ligand>
        <name>substrate</name>
    </ligand>
</feature>
<comment type="function">
    <text evidence="1 6">Removes the N-terminal methionine from nascent proteins. The N-terminal methionine is often cleaved when the second residue in the primary sequence is small and uncharged (Met-Ala-, Cys, Gly, Pro, Ser, Thr, or Val). Requires deformylation of the N(alpha)-formylated initiator methionine before it can be hydrolyzed.</text>
</comment>
<proteinExistence type="inferred from homology"/>
<dbReference type="InterPro" id="IPR002467">
    <property type="entry name" value="Pept_M24A_MAP1"/>
</dbReference>
<feature type="domain" description="Peptidase M24" evidence="8">
    <location>
        <begin position="11"/>
        <end position="236"/>
    </location>
</feature>
<dbReference type="Pfam" id="PF00557">
    <property type="entry name" value="Peptidase_M24"/>
    <property type="match status" value="1"/>
</dbReference>
<dbReference type="GO" id="GO:0005829">
    <property type="term" value="C:cytosol"/>
    <property type="evidence" value="ECO:0007669"/>
    <property type="project" value="TreeGrafter"/>
</dbReference>
<comment type="subunit">
    <text evidence="6">Monomer.</text>
</comment>
<comment type="similarity">
    <text evidence="6">Belongs to the peptidase M24A family. Methionine aminopeptidase type 1 subfamily.</text>
</comment>
<feature type="binding site" evidence="6">
    <location>
        <position position="175"/>
    </location>
    <ligand>
        <name>substrate</name>
    </ligand>
</feature>
<dbReference type="EMBL" id="JALDAW010000008">
    <property type="protein sequence ID" value="MDY5167130.1"/>
    <property type="molecule type" value="Genomic_DNA"/>
</dbReference>
<dbReference type="PRINTS" id="PR00599">
    <property type="entry name" value="MAPEPTIDASE"/>
</dbReference>
<keyword evidence="2 6" id="KW-0031">Aminopeptidase</keyword>
<accession>A0A2V2FI17</accession>
<feature type="binding site" evidence="6">
    <location>
        <position position="94"/>
    </location>
    <ligand>
        <name>a divalent metal cation</name>
        <dbReference type="ChEBI" id="CHEBI:60240"/>
        <label>1</label>
    </ligand>
</feature>